<evidence type="ECO:0000313" key="11">
    <source>
        <dbReference type="Proteomes" id="UP001634394"/>
    </source>
</evidence>
<dbReference type="InterPro" id="IPR046347">
    <property type="entry name" value="bZIP_sf"/>
</dbReference>
<name>A0ABD3WB27_SINWO</name>
<keyword evidence="5" id="KW-0804">Transcription</keyword>
<evidence type="ECO:0000256" key="2">
    <source>
        <dbReference type="ARBA" id="ARBA00009050"/>
    </source>
</evidence>
<evidence type="ECO:0000256" key="1">
    <source>
        <dbReference type="ARBA" id="ARBA00004167"/>
    </source>
</evidence>
<dbReference type="CDD" id="cd14700">
    <property type="entry name" value="bZIP_ATF6"/>
    <property type="match status" value="1"/>
</dbReference>
<feature type="compositionally biased region" description="Polar residues" evidence="8">
    <location>
        <begin position="93"/>
        <end position="110"/>
    </location>
</feature>
<feature type="domain" description="BZIP" evidence="9">
    <location>
        <begin position="332"/>
        <end position="395"/>
    </location>
</feature>
<evidence type="ECO:0000256" key="5">
    <source>
        <dbReference type="ARBA" id="ARBA00023163"/>
    </source>
</evidence>
<protein>
    <recommendedName>
        <fullName evidence="9">BZIP domain-containing protein</fullName>
    </recommendedName>
</protein>
<keyword evidence="11" id="KW-1185">Reference proteome</keyword>
<evidence type="ECO:0000256" key="3">
    <source>
        <dbReference type="ARBA" id="ARBA00023015"/>
    </source>
</evidence>
<keyword evidence="4" id="KW-0238">DNA-binding</keyword>
<comment type="subcellular location">
    <subcellularLocation>
        <location evidence="1">Membrane</location>
        <topology evidence="1">Single-pass membrane protein</topology>
    </subcellularLocation>
</comment>
<organism evidence="10 11">
    <name type="scientific">Sinanodonta woodiana</name>
    <name type="common">Chinese pond mussel</name>
    <name type="synonym">Anodonta woodiana</name>
    <dbReference type="NCBI Taxonomy" id="1069815"/>
    <lineage>
        <taxon>Eukaryota</taxon>
        <taxon>Metazoa</taxon>
        <taxon>Spiralia</taxon>
        <taxon>Lophotrochozoa</taxon>
        <taxon>Mollusca</taxon>
        <taxon>Bivalvia</taxon>
        <taxon>Autobranchia</taxon>
        <taxon>Heteroconchia</taxon>
        <taxon>Palaeoheterodonta</taxon>
        <taxon>Unionida</taxon>
        <taxon>Unionoidea</taxon>
        <taxon>Unionidae</taxon>
        <taxon>Unioninae</taxon>
        <taxon>Sinanodonta</taxon>
    </lineage>
</organism>
<dbReference type="AlphaFoldDB" id="A0ABD3WB27"/>
<feature type="compositionally biased region" description="Low complexity" evidence="8">
    <location>
        <begin position="153"/>
        <end position="177"/>
    </location>
</feature>
<feature type="region of interest" description="Disordered" evidence="8">
    <location>
        <begin position="280"/>
        <end position="311"/>
    </location>
</feature>
<feature type="coiled-coil region" evidence="7">
    <location>
        <begin position="350"/>
        <end position="398"/>
    </location>
</feature>
<dbReference type="Gene3D" id="1.20.5.170">
    <property type="match status" value="1"/>
</dbReference>
<dbReference type="PANTHER" id="PTHR46164">
    <property type="entry name" value="ATF6, ISOFORM C"/>
    <property type="match status" value="1"/>
</dbReference>
<evidence type="ECO:0000256" key="6">
    <source>
        <dbReference type="ARBA" id="ARBA00023242"/>
    </source>
</evidence>
<evidence type="ECO:0000313" key="10">
    <source>
        <dbReference type="EMBL" id="KAL3870811.1"/>
    </source>
</evidence>
<dbReference type="Pfam" id="PF00170">
    <property type="entry name" value="bZIP_1"/>
    <property type="match status" value="1"/>
</dbReference>
<evidence type="ECO:0000256" key="7">
    <source>
        <dbReference type="SAM" id="Coils"/>
    </source>
</evidence>
<sequence>MSVDYLSEVDRKFFVNNLLTNEDWDDRTDNMDISDIIGVDSMLTDEFTGGIPDDLQIPLSDDMACFHSVSHDDLLNDWSDSSDSGVSGLNGNTGVLSPTAQIKSEPQSPASISYADVADSESMPLQVASDSHLLPENYFFGSTVLNIAPEPSPSSSVTSASASSLSSPFSSPVSSPLNSSQIEYQYNYVLSPDEVKPTVIVNPVITEPLQIKSAVAINSILNSKIKIQPKPGTTPEPTALVQQAPIAAAASVTAEPTKQKHLVVTPEEFARLVSQGVLRPNPPNQEKVISAKSSQVISTPSPTPVPSQSTLMSSSTSLLWGRESFSNPDLKTQKRQQRMIKNRESASLSRKKKKEYLQCLEARLQESANENQSLKEENESLKRKLDALQAENEKLKKVFLTPVKTTFVLGVVFLFGFNLAPWSGILNGDHAHISDAGQPVYRTGRHLMATEEESRGRRLLSDSALDRLQQMIMESSMNFGMDDGKSRITLQCPTYFNKTESMRLAEQLAGWMTRHEEEKTKEQKIKHVRKQSKQKQIKPISTLKAALRNEFDLTEKRHIRSARASYHVQLYNGAETGREFLKAIHHRNDTFYVLSFDRDYYLVPAVSHNKTTRPRMSLVMPAVALNETMSPPPGSVGMIQIDCEVMNTQLIHVHKSAIPKRANEKNGTFFSHDHTVEENEFYT</sequence>
<dbReference type="PROSITE" id="PS50217">
    <property type="entry name" value="BZIP"/>
    <property type="match status" value="1"/>
</dbReference>
<evidence type="ECO:0000256" key="8">
    <source>
        <dbReference type="SAM" id="MobiDB-lite"/>
    </source>
</evidence>
<evidence type="ECO:0000259" key="9">
    <source>
        <dbReference type="PROSITE" id="PS50217"/>
    </source>
</evidence>
<feature type="region of interest" description="Disordered" evidence="8">
    <location>
        <begin position="151"/>
        <end position="177"/>
    </location>
</feature>
<gene>
    <name evidence="10" type="ORF">ACJMK2_038851</name>
</gene>
<dbReference type="InterPro" id="IPR004827">
    <property type="entry name" value="bZIP"/>
</dbReference>
<proteinExistence type="inferred from homology"/>
<dbReference type="InterPro" id="IPR051882">
    <property type="entry name" value="ATF_bZIP_TF"/>
</dbReference>
<keyword evidence="7" id="KW-0175">Coiled coil</keyword>
<dbReference type="GO" id="GO:0003677">
    <property type="term" value="F:DNA binding"/>
    <property type="evidence" value="ECO:0007669"/>
    <property type="project" value="UniProtKB-KW"/>
</dbReference>
<dbReference type="SMART" id="SM00338">
    <property type="entry name" value="BRLZ"/>
    <property type="match status" value="1"/>
</dbReference>
<dbReference type="Proteomes" id="UP001634394">
    <property type="component" value="Unassembled WGS sequence"/>
</dbReference>
<dbReference type="PRINTS" id="PR00041">
    <property type="entry name" value="LEUZIPPRCREB"/>
</dbReference>
<dbReference type="PANTHER" id="PTHR46164:SF3">
    <property type="entry name" value="ATF6, ISOFORM C"/>
    <property type="match status" value="1"/>
</dbReference>
<dbReference type="EMBL" id="JBJQND010000007">
    <property type="protein sequence ID" value="KAL3870811.1"/>
    <property type="molecule type" value="Genomic_DNA"/>
</dbReference>
<dbReference type="GO" id="GO:0016020">
    <property type="term" value="C:membrane"/>
    <property type="evidence" value="ECO:0007669"/>
    <property type="project" value="UniProtKB-SubCell"/>
</dbReference>
<feature type="compositionally biased region" description="Low complexity" evidence="8">
    <location>
        <begin position="293"/>
        <end position="311"/>
    </location>
</feature>
<reference evidence="10 11" key="1">
    <citation type="submission" date="2024-11" db="EMBL/GenBank/DDBJ databases">
        <title>Chromosome-level genome assembly of the freshwater bivalve Anodonta woodiana.</title>
        <authorList>
            <person name="Chen X."/>
        </authorList>
    </citation>
    <scope>NUCLEOTIDE SEQUENCE [LARGE SCALE GENOMIC DNA]</scope>
    <source>
        <strain evidence="10">MN2024</strain>
        <tissue evidence="10">Gills</tissue>
    </source>
</reference>
<dbReference type="SUPFAM" id="SSF57959">
    <property type="entry name" value="Leucine zipper domain"/>
    <property type="match status" value="1"/>
</dbReference>
<keyword evidence="6" id="KW-0539">Nucleus</keyword>
<feature type="region of interest" description="Disordered" evidence="8">
    <location>
        <begin position="329"/>
        <end position="349"/>
    </location>
</feature>
<feature type="compositionally biased region" description="Low complexity" evidence="8">
    <location>
        <begin position="81"/>
        <end position="92"/>
    </location>
</feature>
<keyword evidence="3" id="KW-0805">Transcription regulation</keyword>
<accession>A0ABD3WB27</accession>
<comment type="similarity">
    <text evidence="2">Belongs to the bZIP family. ATF subfamily.</text>
</comment>
<comment type="caution">
    <text evidence="10">The sequence shown here is derived from an EMBL/GenBank/DDBJ whole genome shotgun (WGS) entry which is preliminary data.</text>
</comment>
<evidence type="ECO:0000256" key="4">
    <source>
        <dbReference type="ARBA" id="ARBA00023125"/>
    </source>
</evidence>
<feature type="region of interest" description="Disordered" evidence="8">
    <location>
        <begin position="81"/>
        <end position="110"/>
    </location>
</feature>